<evidence type="ECO:0000313" key="4">
    <source>
        <dbReference type="Proteomes" id="UP000184330"/>
    </source>
</evidence>
<feature type="region of interest" description="Disordered" evidence="1">
    <location>
        <begin position="350"/>
        <end position="382"/>
    </location>
</feature>
<sequence length="965" mass="108019">MSYRQIIIKIINDCETTFMLRPSLLLSLVGLLKITDYLEARKPLHPYSSHFTHIFKMNELRRLRNMAPKLIMVSLKCIVLAMLVLCVVYPSTTLLKIPRPARGASLRSSNDHHQQHMDVHNVDTHTPKDILSTQAKMMVDLVARKVEDAGSSMIDHHVTHATPLCERDVKDSWDRLYGKGCNSAGGRALTERDTEWTMGQWDRLNGKGHAITKRYTEGSMNDWYKTHGQPLAERDMEASNNNWGHPPAERDTEGSMNDWYKTHGHPLAERDTEGSMNDWYKTHGHLLSEKSQDPQGNDISKRHHIRPDSQMTSTQYTTTTDLEIFARGWPRPKGPVVTRHPHPPAAVVARRIHQSRSSPQPNKDQSAVSARSEISARSGGQKPYVCPHHDPWCHYPHYRLISGPLAGGSKKPKPPTGVSARRIPPGQIRPYKPKPSNKPQPPSGVVAREDEHAKRYEDCVIAQIPPVALEDTDQTAPNVQPRRVPCHRPPRVATTTDFATGTTAAEVIEPREYVPEDRVVARCFCRFDEHCTLPGDNIKARGCGCSGCGCGCQSQGSTSIHRRGGDILNTSEPGRTEGCSCNPKSGCSYPKIEKTQTGSFLNGYKCAPDEKPCPWWLEFTNPDTVRTSKANNSQPKNQTTVHKRVDATPELFAPKDKTVTVCRRRCHRGSHGRWECRCDTPTATKRDEDLDSTDTQEDTNSGGIVPTREIEINNGNKNKISMICLWPCGRTPGGGCRCPRFVPRGSIRRDGDLESTETSDENNSTGIAPIMAYLESHESEINNGNISKVDVGPSNNAGTDKTPNPEELTPEQKQMAKRIFFVVIGIVGSCVVSMSLLYLWHLHRRRVMQKSFSHRKPETSQKSFGGMRRIDEDPYEDLGTLPMTLDGANDGWTKWILRKQGNSKPNQLSPTPKNCPPRIPTLRLPQPIFSSVRRANGISTESSMGYDKFDFKGRYGSKAKWTSTV</sequence>
<gene>
    <name evidence="3" type="ORF">PAC_10861</name>
</gene>
<protein>
    <submittedName>
        <fullName evidence="3">Uncharacterized protein</fullName>
    </submittedName>
</protein>
<evidence type="ECO:0000256" key="2">
    <source>
        <dbReference type="SAM" id="Phobius"/>
    </source>
</evidence>
<reference evidence="3 4" key="1">
    <citation type="submission" date="2016-03" db="EMBL/GenBank/DDBJ databases">
        <authorList>
            <person name="Ploux O."/>
        </authorList>
    </citation>
    <scope>NUCLEOTIDE SEQUENCE [LARGE SCALE GENOMIC DNA]</scope>
    <source>
        <strain evidence="3 4">UAMH 11012</strain>
    </source>
</reference>
<dbReference type="OrthoDB" id="3547107at2759"/>
<feature type="transmembrane region" description="Helical" evidence="2">
    <location>
        <begin position="819"/>
        <end position="840"/>
    </location>
</feature>
<accession>A0A1L7X7G4</accession>
<organism evidence="3 4">
    <name type="scientific">Phialocephala subalpina</name>
    <dbReference type="NCBI Taxonomy" id="576137"/>
    <lineage>
        <taxon>Eukaryota</taxon>
        <taxon>Fungi</taxon>
        <taxon>Dikarya</taxon>
        <taxon>Ascomycota</taxon>
        <taxon>Pezizomycotina</taxon>
        <taxon>Leotiomycetes</taxon>
        <taxon>Helotiales</taxon>
        <taxon>Mollisiaceae</taxon>
        <taxon>Phialocephala</taxon>
        <taxon>Phialocephala fortinii species complex</taxon>
    </lineage>
</organism>
<name>A0A1L7X7G4_9HELO</name>
<evidence type="ECO:0000256" key="1">
    <source>
        <dbReference type="SAM" id="MobiDB-lite"/>
    </source>
</evidence>
<feature type="region of interest" description="Disordered" evidence="1">
    <location>
        <begin position="404"/>
        <end position="445"/>
    </location>
</feature>
<feature type="transmembrane region" description="Helical" evidence="2">
    <location>
        <begin position="70"/>
        <end position="90"/>
    </location>
</feature>
<feature type="compositionally biased region" description="Low complexity" evidence="1">
    <location>
        <begin position="309"/>
        <end position="319"/>
    </location>
</feature>
<feature type="compositionally biased region" description="Polar residues" evidence="1">
    <location>
        <begin position="355"/>
        <end position="369"/>
    </location>
</feature>
<feature type="region of interest" description="Disordered" evidence="1">
    <location>
        <begin position="473"/>
        <end position="494"/>
    </location>
</feature>
<keyword evidence="2" id="KW-1133">Transmembrane helix</keyword>
<dbReference type="Proteomes" id="UP000184330">
    <property type="component" value="Unassembled WGS sequence"/>
</dbReference>
<feature type="compositionally biased region" description="Polar residues" evidence="1">
    <location>
        <begin position="793"/>
        <end position="802"/>
    </location>
</feature>
<feature type="region of interest" description="Disordered" evidence="1">
    <location>
        <begin position="685"/>
        <end position="707"/>
    </location>
</feature>
<feature type="region of interest" description="Disordered" evidence="1">
    <location>
        <begin position="288"/>
        <end position="319"/>
    </location>
</feature>
<feature type="region of interest" description="Disordered" evidence="1">
    <location>
        <begin position="783"/>
        <end position="809"/>
    </location>
</feature>
<keyword evidence="4" id="KW-1185">Reference proteome</keyword>
<evidence type="ECO:0000313" key="3">
    <source>
        <dbReference type="EMBL" id="CZR60965.1"/>
    </source>
</evidence>
<dbReference type="EMBL" id="FJOG01000017">
    <property type="protein sequence ID" value="CZR60965.1"/>
    <property type="molecule type" value="Genomic_DNA"/>
</dbReference>
<keyword evidence="2" id="KW-0812">Transmembrane</keyword>
<keyword evidence="2" id="KW-0472">Membrane</keyword>
<proteinExistence type="predicted"/>
<dbReference type="AlphaFoldDB" id="A0A1L7X7G4"/>